<dbReference type="GO" id="GO:0043165">
    <property type="term" value="P:Gram-negative-bacterium-type cell outer membrane assembly"/>
    <property type="evidence" value="ECO:0007669"/>
    <property type="project" value="InterPro"/>
</dbReference>
<organism evidence="1">
    <name type="scientific">gut metagenome</name>
    <dbReference type="NCBI Taxonomy" id="749906"/>
    <lineage>
        <taxon>unclassified sequences</taxon>
        <taxon>metagenomes</taxon>
        <taxon>organismal metagenomes</taxon>
    </lineage>
</organism>
<evidence type="ECO:0000313" key="1">
    <source>
        <dbReference type="EMBL" id="EJW95713.1"/>
    </source>
</evidence>
<dbReference type="AlphaFoldDB" id="J9FMP9"/>
<dbReference type="Gene3D" id="3.30.160.150">
    <property type="entry name" value="Lipoprotein like domain"/>
    <property type="match status" value="1"/>
</dbReference>
<reference evidence="1" key="1">
    <citation type="journal article" date="2012" name="PLoS ONE">
        <title>Gene sets for utilization of primary and secondary nutrition supplies in the distal gut of endangered iberian lynx.</title>
        <authorList>
            <person name="Alcaide M."/>
            <person name="Messina E."/>
            <person name="Richter M."/>
            <person name="Bargiela R."/>
            <person name="Peplies J."/>
            <person name="Huws S.A."/>
            <person name="Newbold C.J."/>
            <person name="Golyshin P.N."/>
            <person name="Simon M.A."/>
            <person name="Lopez G."/>
            <person name="Yakimov M.M."/>
            <person name="Ferrer M."/>
        </authorList>
    </citation>
    <scope>NUCLEOTIDE SEQUENCE</scope>
</reference>
<evidence type="ECO:0008006" key="2">
    <source>
        <dbReference type="Google" id="ProtNLM"/>
    </source>
</evidence>
<name>J9FMP9_9ZZZZ</name>
<sequence>MVAVVLALWATTACTVSYKFTGTSINYDLIKTIQIDNVANRAPYGWAPMEGMFNNKLQDLYANQTRLKLVKKNGDLHIAGEITGYDQFNKSVAADGFSSQVQLRMTVNIRFHNAKTNENWEKQFSATSQYNSNQQLTSVQEKLVKEMVQDLAEQIFNATVADW</sequence>
<proteinExistence type="predicted"/>
<comment type="caution">
    <text evidence="1">The sequence shown here is derived from an EMBL/GenBank/DDBJ whole genome shotgun (WGS) entry which is preliminary data.</text>
</comment>
<accession>J9FMP9</accession>
<gene>
    <name evidence="1" type="ORF">EVA_16183</name>
</gene>
<dbReference type="EMBL" id="AMCI01005659">
    <property type="protein sequence ID" value="EJW95713.1"/>
    <property type="molecule type" value="Genomic_DNA"/>
</dbReference>
<protein>
    <recommendedName>
        <fullName evidence="2">Lipoprotein</fullName>
    </recommendedName>
</protein>
<dbReference type="Pfam" id="PF04390">
    <property type="entry name" value="LptE"/>
    <property type="match status" value="1"/>
</dbReference>
<dbReference type="GO" id="GO:0019867">
    <property type="term" value="C:outer membrane"/>
    <property type="evidence" value="ECO:0007669"/>
    <property type="project" value="InterPro"/>
</dbReference>
<dbReference type="InterPro" id="IPR007485">
    <property type="entry name" value="LPS_assembly_LptE"/>
</dbReference>